<name>A0ABV8VY22_9BACI</name>
<keyword evidence="2" id="KW-1185">Reference proteome</keyword>
<protein>
    <submittedName>
        <fullName evidence="1">Uncharacterized protein</fullName>
    </submittedName>
</protein>
<evidence type="ECO:0000313" key="1">
    <source>
        <dbReference type="EMBL" id="MFC4387925.1"/>
    </source>
</evidence>
<evidence type="ECO:0000313" key="2">
    <source>
        <dbReference type="Proteomes" id="UP001595880"/>
    </source>
</evidence>
<reference evidence="2" key="1">
    <citation type="journal article" date="2019" name="Int. J. Syst. Evol. Microbiol.">
        <title>The Global Catalogue of Microorganisms (GCM) 10K type strain sequencing project: providing services to taxonomists for standard genome sequencing and annotation.</title>
        <authorList>
            <consortium name="The Broad Institute Genomics Platform"/>
            <consortium name="The Broad Institute Genome Sequencing Center for Infectious Disease"/>
            <person name="Wu L."/>
            <person name="Ma J."/>
        </authorList>
    </citation>
    <scope>NUCLEOTIDE SEQUENCE [LARGE SCALE GENOMIC DNA]</scope>
    <source>
        <strain evidence="2">KACC 14058</strain>
    </source>
</reference>
<sequence length="155" mass="18261">MITSIMKNTVDYKELINQIVKNKLTFRILFINNNINSKIISSTETIAFKRDACEQGDGIFIVEKISNRNYIVGLYFLKWKLDRDEIPPSIFENHNNFVSFWEVEGEQFSKPIDLKETIEDLESYYGTFLNNINRKLQPETVLKILKLNNNNKYIV</sequence>
<dbReference type="RefSeq" id="WP_390198578.1">
    <property type="nucleotide sequence ID" value="NZ_JBHSDV010000002.1"/>
</dbReference>
<comment type="caution">
    <text evidence="1">The sequence shown here is derived from an EMBL/GenBank/DDBJ whole genome shotgun (WGS) entry which is preliminary data.</text>
</comment>
<dbReference type="EMBL" id="JBHSDV010000002">
    <property type="protein sequence ID" value="MFC4387925.1"/>
    <property type="molecule type" value="Genomic_DNA"/>
</dbReference>
<organism evidence="1 2">
    <name type="scientific">Gracilibacillus marinus</name>
    <dbReference type="NCBI Taxonomy" id="630535"/>
    <lineage>
        <taxon>Bacteria</taxon>
        <taxon>Bacillati</taxon>
        <taxon>Bacillota</taxon>
        <taxon>Bacilli</taxon>
        <taxon>Bacillales</taxon>
        <taxon>Bacillaceae</taxon>
        <taxon>Gracilibacillus</taxon>
    </lineage>
</organism>
<accession>A0ABV8VY22</accession>
<gene>
    <name evidence="1" type="ORF">ACFOZ1_08885</name>
</gene>
<proteinExistence type="predicted"/>
<dbReference type="Proteomes" id="UP001595880">
    <property type="component" value="Unassembled WGS sequence"/>
</dbReference>